<dbReference type="GO" id="GO:0005737">
    <property type="term" value="C:cytoplasm"/>
    <property type="evidence" value="ECO:0007669"/>
    <property type="project" value="TreeGrafter"/>
</dbReference>
<dbReference type="PANTHER" id="PTHR35020:SF2">
    <property type="entry name" value="N-ACETYLGLUCOSAMINE-INDUCED PROTEIN 1"/>
    <property type="match status" value="1"/>
</dbReference>
<proteinExistence type="predicted"/>
<keyword evidence="2" id="KW-1185">Reference proteome</keyword>
<protein>
    <submittedName>
        <fullName evidence="1">Uncharacterized protein</fullName>
    </submittedName>
</protein>
<organism evidence="1 2">
    <name type="scientific">Coemansia guatemalensis</name>
    <dbReference type="NCBI Taxonomy" id="2761395"/>
    <lineage>
        <taxon>Eukaryota</taxon>
        <taxon>Fungi</taxon>
        <taxon>Fungi incertae sedis</taxon>
        <taxon>Zoopagomycota</taxon>
        <taxon>Kickxellomycotina</taxon>
        <taxon>Kickxellomycetes</taxon>
        <taxon>Kickxellales</taxon>
        <taxon>Kickxellaceae</taxon>
        <taxon>Coemansia</taxon>
    </lineage>
</organism>
<reference evidence="1" key="1">
    <citation type="submission" date="2022-07" db="EMBL/GenBank/DDBJ databases">
        <title>Phylogenomic reconstructions and comparative analyses of Kickxellomycotina fungi.</title>
        <authorList>
            <person name="Reynolds N.K."/>
            <person name="Stajich J.E."/>
            <person name="Barry K."/>
            <person name="Grigoriev I.V."/>
            <person name="Crous P."/>
            <person name="Smith M.E."/>
        </authorList>
    </citation>
    <scope>NUCLEOTIDE SEQUENCE</scope>
    <source>
        <strain evidence="1">NRRL 1565</strain>
    </source>
</reference>
<dbReference type="Pfam" id="PF12239">
    <property type="entry name" value="DUF3605"/>
    <property type="match status" value="1"/>
</dbReference>
<comment type="caution">
    <text evidence="1">The sequence shown here is derived from an EMBL/GenBank/DDBJ whole genome shotgun (WGS) entry which is preliminary data.</text>
</comment>
<dbReference type="EMBL" id="JANBUO010003118">
    <property type="protein sequence ID" value="KAJ2792784.1"/>
    <property type="molecule type" value="Genomic_DNA"/>
</dbReference>
<gene>
    <name evidence="1" type="ORF">H4R20_006723</name>
</gene>
<dbReference type="PANTHER" id="PTHR35020">
    <property type="entry name" value="N-ACETYLGLUCOSAMINE-INDUCED PROTEIN 1"/>
    <property type="match status" value="1"/>
</dbReference>
<evidence type="ECO:0000313" key="2">
    <source>
        <dbReference type="Proteomes" id="UP001140094"/>
    </source>
</evidence>
<accession>A0A9W8HNX3</accession>
<sequence>MDSQLRLDSGPSRTLATIPADRNSVRIMPAKVATSIATPATYGLPSPLESPAVPESTLEQRRQKQKSSLAAKKLAEIEEQARGLKLKKPISWSHFKKLVDTDDLGSLVRSYEVKIAYEHHKIKVLQHYDSMADYLQKNALADFIAETNLPGFDAASPITSSDFLFLRNDFPYHLEDDIEHWVLWCKKRLDIGYVAPEAAVQAIMRKFGHDIEWRYIVNPVHLQSVPQLSHAHVFIKHINNSSA</sequence>
<dbReference type="GO" id="GO:0006044">
    <property type="term" value="P:N-acetylglucosamine metabolic process"/>
    <property type="evidence" value="ECO:0007669"/>
    <property type="project" value="TreeGrafter"/>
</dbReference>
<dbReference type="InterPro" id="IPR022036">
    <property type="entry name" value="DUF3605"/>
</dbReference>
<dbReference type="OrthoDB" id="498286at2759"/>
<name>A0A9W8HNX3_9FUNG</name>
<dbReference type="AlphaFoldDB" id="A0A9W8HNX3"/>
<evidence type="ECO:0000313" key="1">
    <source>
        <dbReference type="EMBL" id="KAJ2792784.1"/>
    </source>
</evidence>
<dbReference type="Proteomes" id="UP001140094">
    <property type="component" value="Unassembled WGS sequence"/>
</dbReference>